<gene>
    <name evidence="2" type="ORF">dnm_052400</name>
</gene>
<dbReference type="Proteomes" id="UP000663722">
    <property type="component" value="Chromosome"/>
</dbReference>
<dbReference type="Gene3D" id="2.40.160.20">
    <property type="match status" value="1"/>
</dbReference>
<reference evidence="2" key="1">
    <citation type="journal article" date="2021" name="Microb. Physiol.">
        <title>Proteogenomic Insights into the Physiology of Marine, Sulfate-Reducing, Filamentous Desulfonema limicola and Desulfonema magnum.</title>
        <authorList>
            <person name="Schnaars V."/>
            <person name="Wohlbrand L."/>
            <person name="Scheve S."/>
            <person name="Hinrichs C."/>
            <person name="Reinhardt R."/>
            <person name="Rabus R."/>
        </authorList>
    </citation>
    <scope>NUCLEOTIDE SEQUENCE</scope>
    <source>
        <strain evidence="2">4be13</strain>
    </source>
</reference>
<keyword evidence="1" id="KW-0732">Signal</keyword>
<dbReference type="KEGG" id="dmm:dnm_052400"/>
<feature type="signal peptide" evidence="1">
    <location>
        <begin position="1"/>
        <end position="21"/>
    </location>
</feature>
<feature type="chain" id="PRO_5037906677" description="Outer membrane protein beta-barrel domain-containing protein" evidence="1">
    <location>
        <begin position="22"/>
        <end position="180"/>
    </location>
</feature>
<proteinExistence type="predicted"/>
<protein>
    <recommendedName>
        <fullName evidence="4">Outer membrane protein beta-barrel domain-containing protein</fullName>
    </recommendedName>
</protein>
<dbReference type="EMBL" id="CP061800">
    <property type="protein sequence ID" value="QTA89190.1"/>
    <property type="molecule type" value="Genomic_DNA"/>
</dbReference>
<dbReference type="AlphaFoldDB" id="A0A975GPU8"/>
<organism evidence="2 3">
    <name type="scientific">Desulfonema magnum</name>
    <dbReference type="NCBI Taxonomy" id="45655"/>
    <lineage>
        <taxon>Bacteria</taxon>
        <taxon>Pseudomonadati</taxon>
        <taxon>Thermodesulfobacteriota</taxon>
        <taxon>Desulfobacteria</taxon>
        <taxon>Desulfobacterales</taxon>
        <taxon>Desulfococcaceae</taxon>
        <taxon>Desulfonema</taxon>
    </lineage>
</organism>
<name>A0A975GPU8_9BACT</name>
<evidence type="ECO:0000256" key="1">
    <source>
        <dbReference type="SAM" id="SignalP"/>
    </source>
</evidence>
<evidence type="ECO:0000313" key="3">
    <source>
        <dbReference type="Proteomes" id="UP000663722"/>
    </source>
</evidence>
<keyword evidence="3" id="KW-1185">Reference proteome</keyword>
<evidence type="ECO:0008006" key="4">
    <source>
        <dbReference type="Google" id="ProtNLM"/>
    </source>
</evidence>
<evidence type="ECO:0000313" key="2">
    <source>
        <dbReference type="EMBL" id="QTA89190.1"/>
    </source>
</evidence>
<dbReference type="RefSeq" id="WP_207677933.1">
    <property type="nucleotide sequence ID" value="NZ_CP061800.1"/>
</dbReference>
<sequence length="180" mass="19961">MKKLIMVIMVGLLILPVAANAGSFQAKDRTFTLSGSGESENDFDNAVISMQASVGYFIKDNIEIAFRQGLSFSDSGDGETDWAGSSRIAADRYMDDLGLKGILEPLTAFVGVNFGYRYGDEIDSDFIACPEVGLKYFISDTTFITTMVEYEILLETDYDEWDDAFSDGRFIYTIGMGLRF</sequence>
<accession>A0A975GPU8</accession>